<dbReference type="GO" id="GO:0005730">
    <property type="term" value="C:nucleolus"/>
    <property type="evidence" value="ECO:0007669"/>
    <property type="project" value="UniProtKB-SubCell"/>
</dbReference>
<feature type="compositionally biased region" description="Basic and acidic residues" evidence="5">
    <location>
        <begin position="419"/>
        <end position="430"/>
    </location>
</feature>
<dbReference type="InterPro" id="IPR012580">
    <property type="entry name" value="NUC153"/>
</dbReference>
<dbReference type="EMBL" id="BDGG01000003">
    <property type="protein sequence ID" value="GAU95076.1"/>
    <property type="molecule type" value="Genomic_DNA"/>
</dbReference>
<dbReference type="Pfam" id="PF08159">
    <property type="entry name" value="NUC153"/>
    <property type="match status" value="1"/>
</dbReference>
<name>A0A1D1UZQ3_RAMVA</name>
<feature type="region of interest" description="Disordered" evidence="5">
    <location>
        <begin position="247"/>
        <end position="273"/>
    </location>
</feature>
<evidence type="ECO:0000313" key="9">
    <source>
        <dbReference type="Proteomes" id="UP000186922"/>
    </source>
</evidence>
<dbReference type="GO" id="GO:0006364">
    <property type="term" value="P:rRNA processing"/>
    <property type="evidence" value="ECO:0007669"/>
    <property type="project" value="InterPro"/>
</dbReference>
<feature type="compositionally biased region" description="Acidic residues" evidence="5">
    <location>
        <begin position="127"/>
        <end position="141"/>
    </location>
</feature>
<dbReference type="AlphaFoldDB" id="A0A1D1UZQ3"/>
<feature type="compositionally biased region" description="Acidic residues" evidence="5">
    <location>
        <begin position="456"/>
        <end position="467"/>
    </location>
</feature>
<proteinExistence type="inferred from homology"/>
<sequence length="701" mass="80153">MKPKNGNEPGKGSQVKFNPKLKKEMQNAKETRNHNRVLQDDRFSRIATDPRFRGLPAEEKKIQIDDRFESMFTDKRFNQKHTVDKRGRPVNFASSDSIQKFYELSDKSGKKKASQSANDRFKLPDGDGTDEDTSDEEEDDNNNAGRDFSRGKGNVESSSSEESTDEDEDGPISKGEEIEEIEHPWAELANDAPSTDEVTNRLALVNMDWENIRPEDIFALLNSFKPTNGSIESITIYPSEYGKAKMAEEGTKGPLEYEAPKNGEEEEEDDLDADLDSEEYRKKATEKLRKYQLNRLKYYYAVVVCDSKETANKVYEECDGLEYENSSTVVDLRFVPDEMEFDDSEAKSTVKNLPANYQPAEFVSTALQQSKVRCSWDETARDRQGLGKLVDWAKMDDIQAYLASSSSEQDAGDVDDVDNDTRSVRSTKDPEAIERYRALILERDSKDKSKKKDTLSDESDVDLEVDWEPGVKTSTEIALNEQKKRAEVSQLTPFEKILEKQKLRRKNKKLEKSEKKSIKVARMEDEEEESDDDLEGSSEDEEEEEEEEDEEDDSEEEEGEHEAEKEKADLELLVQDDKDSKRHFSLKKLMRDGGEVSKTKKKQLRKKRKAGEAAEEPEDGFQMDLKDERFEALFTSNQYNVDMSDPAFKKTKAMDALIKEKLQRVKNGERGGEKKKGTMVVRPEISLLAESVQAKTRSSKK</sequence>
<dbReference type="InterPro" id="IPR039754">
    <property type="entry name" value="Esf1"/>
</dbReference>
<dbReference type="GO" id="GO:0003723">
    <property type="term" value="F:RNA binding"/>
    <property type="evidence" value="ECO:0007669"/>
    <property type="project" value="TreeGrafter"/>
</dbReference>
<evidence type="ECO:0000256" key="2">
    <source>
        <dbReference type="ARBA" id="ARBA00009087"/>
    </source>
</evidence>
<feature type="compositionally biased region" description="Basic and acidic residues" evidence="5">
    <location>
        <begin position="77"/>
        <end position="87"/>
    </location>
</feature>
<feature type="compositionally biased region" description="Basic residues" evidence="5">
    <location>
        <begin position="599"/>
        <end position="609"/>
    </location>
</feature>
<feature type="domain" description="NUC153" evidence="6">
    <location>
        <begin position="627"/>
        <end position="654"/>
    </location>
</feature>
<keyword evidence="4" id="KW-0539">Nucleus</keyword>
<feature type="compositionally biased region" description="Basic and acidic residues" evidence="5">
    <location>
        <begin position="510"/>
        <end position="523"/>
    </location>
</feature>
<gene>
    <name evidence="8" type="primary">RvY_06754-1</name>
    <name evidence="8" type="synonym">RvY_06754.1</name>
    <name evidence="8" type="ORF">RvY_06754</name>
</gene>
<dbReference type="STRING" id="947166.A0A1D1UZQ3"/>
<keyword evidence="9" id="KW-1185">Reference proteome</keyword>
<keyword evidence="3" id="KW-0175">Coiled coil</keyword>
<feature type="compositionally biased region" description="Acidic residues" evidence="5">
    <location>
        <begin position="264"/>
        <end position="273"/>
    </location>
</feature>
<feature type="domain" description="ESF1 RRM" evidence="7">
    <location>
        <begin position="199"/>
        <end position="345"/>
    </location>
</feature>
<evidence type="ECO:0000256" key="3">
    <source>
        <dbReference type="ARBA" id="ARBA00023054"/>
    </source>
</evidence>
<protein>
    <submittedName>
        <fullName evidence="8">Uncharacterized protein</fullName>
    </submittedName>
</protein>
<dbReference type="Gene3D" id="3.30.70.330">
    <property type="match status" value="1"/>
</dbReference>
<dbReference type="InterPro" id="IPR012677">
    <property type="entry name" value="Nucleotide-bd_a/b_plait_sf"/>
</dbReference>
<feature type="compositionally biased region" description="Basic and acidic residues" evidence="5">
    <location>
        <begin position="589"/>
        <end position="598"/>
    </location>
</feature>
<feature type="compositionally biased region" description="Basic and acidic residues" evidence="5">
    <location>
        <begin position="562"/>
        <end position="582"/>
    </location>
</feature>
<feature type="compositionally biased region" description="Basic and acidic residues" evidence="5">
    <location>
        <begin position="21"/>
        <end position="58"/>
    </location>
</feature>
<comment type="caution">
    <text evidence="8">The sequence shown here is derived from an EMBL/GenBank/DDBJ whole genome shotgun (WGS) entry which is preliminary data.</text>
</comment>
<evidence type="ECO:0000256" key="4">
    <source>
        <dbReference type="ARBA" id="ARBA00023242"/>
    </source>
</evidence>
<dbReference type="Proteomes" id="UP000186922">
    <property type="component" value="Unassembled WGS sequence"/>
</dbReference>
<dbReference type="OrthoDB" id="431825at2759"/>
<feature type="region of interest" description="Disordered" evidence="5">
    <location>
        <begin position="403"/>
        <end position="430"/>
    </location>
</feature>
<organism evidence="8 9">
    <name type="scientific">Ramazzottius varieornatus</name>
    <name type="common">Water bear</name>
    <name type="synonym">Tardigrade</name>
    <dbReference type="NCBI Taxonomy" id="947166"/>
    <lineage>
        <taxon>Eukaryota</taxon>
        <taxon>Metazoa</taxon>
        <taxon>Ecdysozoa</taxon>
        <taxon>Tardigrada</taxon>
        <taxon>Eutardigrada</taxon>
        <taxon>Parachela</taxon>
        <taxon>Hypsibioidea</taxon>
        <taxon>Ramazzottiidae</taxon>
        <taxon>Ramazzottius</taxon>
    </lineage>
</organism>
<feature type="region of interest" description="Disordered" evidence="5">
    <location>
        <begin position="445"/>
        <end position="624"/>
    </location>
</feature>
<dbReference type="InterPro" id="IPR056750">
    <property type="entry name" value="RRM_ESF1"/>
</dbReference>
<comment type="subcellular location">
    <subcellularLocation>
        <location evidence="1">Nucleus</location>
        <location evidence="1">Nucleolus</location>
    </subcellularLocation>
</comment>
<dbReference type="Pfam" id="PF25121">
    <property type="entry name" value="RRM_ESF1"/>
    <property type="match status" value="1"/>
</dbReference>
<dbReference type="PANTHER" id="PTHR12202">
    <property type="entry name" value="ESF1 HOMOLOG"/>
    <property type="match status" value="1"/>
</dbReference>
<feature type="compositionally biased region" description="Basic and acidic residues" evidence="5">
    <location>
        <begin position="445"/>
        <end position="455"/>
    </location>
</feature>
<feature type="region of interest" description="Disordered" evidence="5">
    <location>
        <begin position="77"/>
        <end position="196"/>
    </location>
</feature>
<dbReference type="PANTHER" id="PTHR12202:SF0">
    <property type="entry name" value="ESF1 HOMOLOG"/>
    <property type="match status" value="1"/>
</dbReference>
<evidence type="ECO:0000259" key="7">
    <source>
        <dbReference type="Pfam" id="PF25121"/>
    </source>
</evidence>
<accession>A0A1D1UZQ3</accession>
<feature type="region of interest" description="Disordered" evidence="5">
    <location>
        <begin position="1"/>
        <end position="58"/>
    </location>
</feature>
<evidence type="ECO:0000256" key="1">
    <source>
        <dbReference type="ARBA" id="ARBA00004604"/>
    </source>
</evidence>
<evidence type="ECO:0000313" key="8">
    <source>
        <dbReference type="EMBL" id="GAU95076.1"/>
    </source>
</evidence>
<evidence type="ECO:0000256" key="5">
    <source>
        <dbReference type="SAM" id="MobiDB-lite"/>
    </source>
</evidence>
<reference evidence="8 9" key="1">
    <citation type="journal article" date="2016" name="Nat. Commun.">
        <title>Extremotolerant tardigrade genome and improved radiotolerance of human cultured cells by tardigrade-unique protein.</title>
        <authorList>
            <person name="Hashimoto T."/>
            <person name="Horikawa D.D."/>
            <person name="Saito Y."/>
            <person name="Kuwahara H."/>
            <person name="Kozuka-Hata H."/>
            <person name="Shin-I T."/>
            <person name="Minakuchi Y."/>
            <person name="Ohishi K."/>
            <person name="Motoyama A."/>
            <person name="Aizu T."/>
            <person name="Enomoto A."/>
            <person name="Kondo K."/>
            <person name="Tanaka S."/>
            <person name="Hara Y."/>
            <person name="Koshikawa S."/>
            <person name="Sagara H."/>
            <person name="Miura T."/>
            <person name="Yokobori S."/>
            <person name="Miyagawa K."/>
            <person name="Suzuki Y."/>
            <person name="Kubo T."/>
            <person name="Oyama M."/>
            <person name="Kohara Y."/>
            <person name="Fujiyama A."/>
            <person name="Arakawa K."/>
            <person name="Katayama T."/>
            <person name="Toyoda A."/>
            <person name="Kunieda T."/>
        </authorList>
    </citation>
    <scope>NUCLEOTIDE SEQUENCE [LARGE SCALE GENOMIC DNA]</scope>
    <source>
        <strain evidence="8 9">YOKOZUNA-1</strain>
    </source>
</reference>
<comment type="similarity">
    <text evidence="2">Belongs to the ESF1 family.</text>
</comment>
<evidence type="ECO:0000259" key="6">
    <source>
        <dbReference type="Pfam" id="PF08159"/>
    </source>
</evidence>
<feature type="compositionally biased region" description="Acidic residues" evidence="5">
    <location>
        <begin position="524"/>
        <end position="561"/>
    </location>
</feature>